<feature type="region of interest" description="Disordered" evidence="1">
    <location>
        <begin position="700"/>
        <end position="756"/>
    </location>
</feature>
<gene>
    <name evidence="2" type="ORF">B0T14DRAFT_183701</name>
</gene>
<feature type="compositionally biased region" description="Polar residues" evidence="1">
    <location>
        <begin position="205"/>
        <end position="215"/>
    </location>
</feature>
<evidence type="ECO:0000313" key="2">
    <source>
        <dbReference type="EMBL" id="KAK0623558.1"/>
    </source>
</evidence>
<feature type="region of interest" description="Disordered" evidence="1">
    <location>
        <begin position="1"/>
        <end position="67"/>
    </location>
</feature>
<feature type="compositionally biased region" description="Polar residues" evidence="1">
    <location>
        <begin position="371"/>
        <end position="382"/>
    </location>
</feature>
<organism evidence="2 3">
    <name type="scientific">Immersiella caudata</name>
    <dbReference type="NCBI Taxonomy" id="314043"/>
    <lineage>
        <taxon>Eukaryota</taxon>
        <taxon>Fungi</taxon>
        <taxon>Dikarya</taxon>
        <taxon>Ascomycota</taxon>
        <taxon>Pezizomycotina</taxon>
        <taxon>Sordariomycetes</taxon>
        <taxon>Sordariomycetidae</taxon>
        <taxon>Sordariales</taxon>
        <taxon>Lasiosphaeriaceae</taxon>
        <taxon>Immersiella</taxon>
    </lineage>
</organism>
<sequence length="850" mass="89762">MAALVQGYPQQSATATMLQSRPTSASGMLQASQSQQSAQYGHSSSQKRHSIHGLPNGHGPMMYRGGSGPIQPYAFTSTPSLNQGASWEQFASFRTNSAPSVPTMQTFDQRSQPSAARPRYSASASMTNLPSSAAIQLQAAVSSRDDSSLPGPGYRRPVTMPRSSHSSSTSGSSSQSSQSSQSSVASAAPVKSSPERYRRVAMRSSDATGAVQSSARVPAPPSGTGMVAIGQNYSSRALPEQHGSSMARSQLARPNSIVGPLSGSAIDDMQLPRGYPQDDIKRFRRRSMPALDSAGVPRPLAPLEAKQPGESIRLEQSTRPRSEGAEQHASRTSNNLSTDNSANVAHACAASSDSRSSARSAVSGSRPSSSTNRNANVPNPTGNPALASQRDLSTGSQDYPRLVNIPPRSSSSDAASTKRVTTPSPLSKPVAMDKEAENGQAADAAGVSPLSPVKPASPALAESPAVRQLSAIKEGGSRSKSKTSRLRRAFSFGSAAEFRKVVPENYNDAAADASRPGTPGKLHKDRDPDEAYNAEQARIAQQQEEAGIGSNIYAGGRLFSGSTDNLSISSTASSASIMIRKMGRGMKKGTRSLVGLFRPKSVIGAPAADAKVPEASEATVSMITVEAERARVNVNPDPHAHSGGGTGFPHLERNSMDAVNPPSAPSERLGSSGTDNSVSRRSIVGGEKERAEVLAAVRKGILKNTSGSSTPSPRPSESRAPAFDMPSIPNISESPNSSAPSTPNDEAHGHRRGGTVTIGSEDYFVSALRLRQDTKSAPGTPQGSMKRNATFSPRIIFHDTWPSQEYDRRGEIATCNRLTPMLAQQIKEELNSFKMEMEVHENSKIYTHFF</sequence>
<feature type="region of interest" description="Disordered" evidence="1">
    <location>
        <begin position="97"/>
        <end position="486"/>
    </location>
</feature>
<feature type="region of interest" description="Disordered" evidence="1">
    <location>
        <begin position="508"/>
        <end position="531"/>
    </location>
</feature>
<feature type="compositionally biased region" description="Polar residues" evidence="1">
    <location>
        <begin position="126"/>
        <end position="141"/>
    </location>
</feature>
<dbReference type="PANTHER" id="PTHR12751:SF18">
    <property type="entry name" value="PHOSPHATASE AND ACTIN REGULATOR 1"/>
    <property type="match status" value="1"/>
</dbReference>
<feature type="region of interest" description="Disordered" evidence="1">
    <location>
        <begin position="634"/>
        <end position="686"/>
    </location>
</feature>
<feature type="compositionally biased region" description="Low complexity" evidence="1">
    <location>
        <begin position="163"/>
        <end position="192"/>
    </location>
</feature>
<feature type="compositionally biased region" description="Polar residues" evidence="1">
    <location>
        <begin position="8"/>
        <end position="23"/>
    </location>
</feature>
<dbReference type="GO" id="GO:0030036">
    <property type="term" value="P:actin cytoskeleton organization"/>
    <property type="evidence" value="ECO:0007669"/>
    <property type="project" value="TreeGrafter"/>
</dbReference>
<dbReference type="EMBL" id="JAULSU010000003">
    <property type="protein sequence ID" value="KAK0623558.1"/>
    <property type="molecule type" value="Genomic_DNA"/>
</dbReference>
<feature type="compositionally biased region" description="Polar residues" evidence="1">
    <location>
        <begin position="330"/>
        <end position="343"/>
    </location>
</feature>
<feature type="compositionally biased region" description="Polar residues" evidence="1">
    <location>
        <begin position="669"/>
        <end position="680"/>
    </location>
</feature>
<dbReference type="Proteomes" id="UP001175000">
    <property type="component" value="Unassembled WGS sequence"/>
</dbReference>
<feature type="compositionally biased region" description="Low complexity" evidence="1">
    <location>
        <begin position="24"/>
        <end position="44"/>
    </location>
</feature>
<dbReference type="PANTHER" id="PTHR12751">
    <property type="entry name" value="PHOSPHATASE AND ACTIN REGULATOR PHACTR"/>
    <property type="match status" value="1"/>
</dbReference>
<feature type="compositionally biased region" description="Polar residues" evidence="1">
    <location>
        <begin position="407"/>
        <end position="425"/>
    </location>
</feature>
<protein>
    <recommendedName>
        <fullName evidence="4">Protein BNI4</fullName>
    </recommendedName>
</protein>
<proteinExistence type="predicted"/>
<evidence type="ECO:0000313" key="3">
    <source>
        <dbReference type="Proteomes" id="UP001175000"/>
    </source>
</evidence>
<feature type="compositionally biased region" description="Low complexity" evidence="1">
    <location>
        <begin position="345"/>
        <end position="370"/>
    </location>
</feature>
<feature type="compositionally biased region" description="Low complexity" evidence="1">
    <location>
        <begin position="718"/>
        <end position="744"/>
    </location>
</feature>
<feature type="compositionally biased region" description="Polar residues" evidence="1">
    <location>
        <begin position="97"/>
        <end position="109"/>
    </location>
</feature>
<dbReference type="AlphaFoldDB" id="A0AA40C422"/>
<accession>A0AA40C422</accession>
<dbReference type="GO" id="GO:0003779">
    <property type="term" value="F:actin binding"/>
    <property type="evidence" value="ECO:0007669"/>
    <property type="project" value="TreeGrafter"/>
</dbReference>
<feature type="compositionally biased region" description="Basic and acidic residues" evidence="1">
    <location>
        <begin position="312"/>
        <end position="329"/>
    </location>
</feature>
<evidence type="ECO:0008006" key="4">
    <source>
        <dbReference type="Google" id="ProtNLM"/>
    </source>
</evidence>
<evidence type="ECO:0000256" key="1">
    <source>
        <dbReference type="SAM" id="MobiDB-lite"/>
    </source>
</evidence>
<reference evidence="2" key="1">
    <citation type="submission" date="2023-06" db="EMBL/GenBank/DDBJ databases">
        <title>Genome-scale phylogeny and comparative genomics of the fungal order Sordariales.</title>
        <authorList>
            <consortium name="Lawrence Berkeley National Laboratory"/>
            <person name="Hensen N."/>
            <person name="Bonometti L."/>
            <person name="Westerberg I."/>
            <person name="Brannstrom I.O."/>
            <person name="Guillou S."/>
            <person name="Cros-Aarteil S."/>
            <person name="Calhoun S."/>
            <person name="Haridas S."/>
            <person name="Kuo A."/>
            <person name="Mondo S."/>
            <person name="Pangilinan J."/>
            <person name="Riley R."/>
            <person name="Labutti K."/>
            <person name="Andreopoulos B."/>
            <person name="Lipzen A."/>
            <person name="Chen C."/>
            <person name="Yanf M."/>
            <person name="Daum C."/>
            <person name="Ng V."/>
            <person name="Clum A."/>
            <person name="Steindorff A."/>
            <person name="Ohm R."/>
            <person name="Martin F."/>
            <person name="Silar P."/>
            <person name="Natvig D."/>
            <person name="Lalanne C."/>
            <person name="Gautier V."/>
            <person name="Ament-Velasquez S.L."/>
            <person name="Kruys A."/>
            <person name="Hutchinson M.I."/>
            <person name="Powell A.J."/>
            <person name="Barry K."/>
            <person name="Miller A.N."/>
            <person name="Grigoriev I.V."/>
            <person name="Debuchy R."/>
            <person name="Gladieux P."/>
            <person name="Thoren M.H."/>
            <person name="Johannesson H."/>
        </authorList>
    </citation>
    <scope>NUCLEOTIDE SEQUENCE</scope>
    <source>
        <strain evidence="2">CBS 606.72</strain>
    </source>
</reference>
<comment type="caution">
    <text evidence="2">The sequence shown here is derived from an EMBL/GenBank/DDBJ whole genome shotgun (WGS) entry which is preliminary data.</text>
</comment>
<feature type="compositionally biased region" description="Low complexity" evidence="1">
    <location>
        <begin position="110"/>
        <end position="125"/>
    </location>
</feature>
<name>A0AA40C422_9PEZI</name>
<keyword evidence="3" id="KW-1185">Reference proteome</keyword>